<proteinExistence type="predicted"/>
<dbReference type="InterPro" id="IPR013653">
    <property type="entry name" value="GCN5-like_dom"/>
</dbReference>
<accession>A0ABT7J8E4</accession>
<dbReference type="GO" id="GO:0016746">
    <property type="term" value="F:acyltransferase activity"/>
    <property type="evidence" value="ECO:0007669"/>
    <property type="project" value="UniProtKB-KW"/>
</dbReference>
<dbReference type="RefSeq" id="WP_093723705.1">
    <property type="nucleotide sequence ID" value="NZ_JASJUS010000035.1"/>
</dbReference>
<gene>
    <name evidence="2" type="ORF">QNN03_29450</name>
</gene>
<keyword evidence="2" id="KW-0012">Acyltransferase</keyword>
<organism evidence="2 3">
    <name type="scientific">Streptomyces fuscus</name>
    <dbReference type="NCBI Taxonomy" id="3048495"/>
    <lineage>
        <taxon>Bacteria</taxon>
        <taxon>Bacillati</taxon>
        <taxon>Actinomycetota</taxon>
        <taxon>Actinomycetes</taxon>
        <taxon>Kitasatosporales</taxon>
        <taxon>Streptomycetaceae</taxon>
        <taxon>Streptomyces</taxon>
    </lineage>
</organism>
<comment type="caution">
    <text evidence="2">The sequence shown here is derived from an EMBL/GenBank/DDBJ whole genome shotgun (WGS) entry which is preliminary data.</text>
</comment>
<keyword evidence="2" id="KW-0808">Transferase</keyword>
<reference evidence="2 3" key="1">
    <citation type="submission" date="2023-05" db="EMBL/GenBank/DDBJ databases">
        <title>Streptomyces fuscus sp. nov., a brown-black pigment producing actinomyces isolated from dry sand of Sea duck farm.</title>
        <authorList>
            <person name="Xie J."/>
            <person name="Shen N."/>
        </authorList>
    </citation>
    <scope>NUCLEOTIDE SEQUENCE [LARGE SCALE GENOMIC DNA]</scope>
    <source>
        <strain evidence="2 3">GXMU-J15</strain>
    </source>
</reference>
<dbReference type="SUPFAM" id="SSF55729">
    <property type="entry name" value="Acyl-CoA N-acyltransferases (Nat)"/>
    <property type="match status" value="1"/>
</dbReference>
<protein>
    <submittedName>
        <fullName evidence="2">GNAT family N-acetyltransferase</fullName>
        <ecNumber evidence="2">2.3.1.-</ecNumber>
    </submittedName>
</protein>
<keyword evidence="3" id="KW-1185">Reference proteome</keyword>
<evidence type="ECO:0000313" key="2">
    <source>
        <dbReference type="EMBL" id="MDL2080579.1"/>
    </source>
</evidence>
<dbReference type="Gene3D" id="3.40.630.30">
    <property type="match status" value="1"/>
</dbReference>
<sequence>MRSDDWYVTEDLDRFLAHAGGFLRSRPDLHTVALTVTESLRMRGLHAYGGDEPPVFGVMERDGQVRGAYFRTPPYRLNVTPLNADETDALAAHLVAVGQPVPGIIGTRETTSGFVRSWQRHTGATSALRQRQRLYRLGSLLPPRPVPEGRPRLAGDKDRDQLIRWYREFTEAVGDHAAGDVEAWADHRIAYGGITFWEDPDGTPVSMCGVTPTVAGQVRIAPVYTPPHLRGRGYAGAVTVEVSRTALRSGAEEVLLFTDLSNTTSNVLYQRIGYRAVADFEVYDFSGTADR</sequence>
<dbReference type="InterPro" id="IPR000182">
    <property type="entry name" value="GNAT_dom"/>
</dbReference>
<evidence type="ECO:0000313" key="3">
    <source>
        <dbReference type="Proteomes" id="UP001241926"/>
    </source>
</evidence>
<feature type="domain" description="N-acetyltransferase" evidence="1">
    <location>
        <begin position="149"/>
        <end position="291"/>
    </location>
</feature>
<dbReference type="PROSITE" id="PS51186">
    <property type="entry name" value="GNAT"/>
    <property type="match status" value="1"/>
</dbReference>
<dbReference type="InterPro" id="IPR016181">
    <property type="entry name" value="Acyl_CoA_acyltransferase"/>
</dbReference>
<evidence type="ECO:0000259" key="1">
    <source>
        <dbReference type="PROSITE" id="PS51186"/>
    </source>
</evidence>
<dbReference type="Proteomes" id="UP001241926">
    <property type="component" value="Unassembled WGS sequence"/>
</dbReference>
<dbReference type="EC" id="2.3.1.-" evidence="2"/>
<name>A0ABT7J8E4_9ACTN</name>
<dbReference type="Pfam" id="PF08445">
    <property type="entry name" value="FR47"/>
    <property type="match status" value="1"/>
</dbReference>
<dbReference type="EMBL" id="JASJUS010000035">
    <property type="protein sequence ID" value="MDL2080579.1"/>
    <property type="molecule type" value="Genomic_DNA"/>
</dbReference>